<dbReference type="GeneID" id="119740600"/>
<reference evidence="2" key="1">
    <citation type="submission" date="2022-11" db="UniProtKB">
        <authorList>
            <consortium name="EnsemblMetazoa"/>
        </authorList>
    </citation>
    <scope>IDENTIFICATION</scope>
</reference>
<name>A0A914B7V1_PATMI</name>
<organism evidence="2 3">
    <name type="scientific">Patiria miniata</name>
    <name type="common">Bat star</name>
    <name type="synonym">Asterina miniata</name>
    <dbReference type="NCBI Taxonomy" id="46514"/>
    <lineage>
        <taxon>Eukaryota</taxon>
        <taxon>Metazoa</taxon>
        <taxon>Echinodermata</taxon>
        <taxon>Eleutherozoa</taxon>
        <taxon>Asterozoa</taxon>
        <taxon>Asteroidea</taxon>
        <taxon>Valvatacea</taxon>
        <taxon>Valvatida</taxon>
        <taxon>Asterinidae</taxon>
        <taxon>Patiria</taxon>
    </lineage>
</organism>
<evidence type="ECO:0008006" key="4">
    <source>
        <dbReference type="Google" id="ProtNLM"/>
    </source>
</evidence>
<keyword evidence="3" id="KW-1185">Reference proteome</keyword>
<dbReference type="Proteomes" id="UP000887568">
    <property type="component" value="Unplaced"/>
</dbReference>
<accession>A0A914B7V1</accession>
<dbReference type="AlphaFoldDB" id="A0A914B7V1"/>
<evidence type="ECO:0000313" key="2">
    <source>
        <dbReference type="EnsemblMetazoa" id="XP_038071890.1"/>
    </source>
</evidence>
<dbReference type="EnsemblMetazoa" id="XM_038215962.1">
    <property type="protein sequence ID" value="XP_038071890.1"/>
    <property type="gene ID" value="LOC119740600"/>
</dbReference>
<evidence type="ECO:0000313" key="3">
    <source>
        <dbReference type="Proteomes" id="UP000887568"/>
    </source>
</evidence>
<sequence length="153" mass="17743">MAFVLTRLLILVAFVVISHEEFVKLGPIIEYENCGPPFNVTLSPNPPKLRQAVNVTFEIVAAYDLIAGVVEAYFNVWPYHYKDDYCADGKTTDPKGCYISKGEKRVISRTLWMDDNVEEVRHFYTHPLINYVCLYEFLIFFFFNLLRGEFNPA</sequence>
<feature type="signal peptide" evidence="1">
    <location>
        <begin position="1"/>
        <end position="20"/>
    </location>
</feature>
<proteinExistence type="predicted"/>
<evidence type="ECO:0000256" key="1">
    <source>
        <dbReference type="SAM" id="SignalP"/>
    </source>
</evidence>
<feature type="chain" id="PRO_5037571117" description="MD-2-related lipid-recognition domain-containing protein" evidence="1">
    <location>
        <begin position="21"/>
        <end position="153"/>
    </location>
</feature>
<dbReference type="RefSeq" id="XP_038071890.1">
    <property type="nucleotide sequence ID" value="XM_038215962.1"/>
</dbReference>
<protein>
    <recommendedName>
        <fullName evidence="4">MD-2-related lipid-recognition domain-containing protein</fullName>
    </recommendedName>
</protein>
<dbReference type="OrthoDB" id="10104644at2759"/>
<keyword evidence="1" id="KW-0732">Signal</keyword>